<feature type="domain" description="CBM-cenC" evidence="3">
    <location>
        <begin position="42"/>
        <end position="173"/>
    </location>
</feature>
<dbReference type="CAZy" id="CBM4">
    <property type="family name" value="Carbohydrate-Binding Module Family 4"/>
</dbReference>
<dbReference type="GO" id="GO:0016798">
    <property type="term" value="F:hydrolase activity, acting on glycosyl bonds"/>
    <property type="evidence" value="ECO:0007669"/>
    <property type="project" value="InterPro"/>
</dbReference>
<name>D9SS65_CLOC7</name>
<evidence type="ECO:0000313" key="5">
    <source>
        <dbReference type="Proteomes" id="UP000002730"/>
    </source>
</evidence>
<dbReference type="OrthoDB" id="9758662at2"/>
<keyword evidence="2" id="KW-0732">Signal</keyword>
<accession>D9SS65</accession>
<dbReference type="EMBL" id="CP002160">
    <property type="protein sequence ID" value="ADL52512.1"/>
    <property type="molecule type" value="Genomic_DNA"/>
</dbReference>
<evidence type="ECO:0000313" key="4">
    <source>
        <dbReference type="EMBL" id="ADL52512.1"/>
    </source>
</evidence>
<dbReference type="InterPro" id="IPR008979">
    <property type="entry name" value="Galactose-bd-like_sf"/>
</dbReference>
<evidence type="ECO:0000256" key="2">
    <source>
        <dbReference type="SAM" id="SignalP"/>
    </source>
</evidence>
<dbReference type="HOGENOM" id="CLU_1358463_0_0_9"/>
<dbReference type="RefSeq" id="WP_010074609.1">
    <property type="nucleotide sequence ID" value="NC_014393.1"/>
</dbReference>
<dbReference type="KEGG" id="ccb:Clocel_2815"/>
<protein>
    <submittedName>
        <fullName evidence="4">Carbohydrate-binding CenC domain protein</fullName>
    </submittedName>
</protein>
<dbReference type="SUPFAM" id="SSF49785">
    <property type="entry name" value="Galactose-binding domain-like"/>
    <property type="match status" value="1"/>
</dbReference>
<keyword evidence="5" id="KW-1185">Reference proteome</keyword>
<evidence type="ECO:0000256" key="1">
    <source>
        <dbReference type="ARBA" id="ARBA00022801"/>
    </source>
</evidence>
<dbReference type="InterPro" id="IPR003305">
    <property type="entry name" value="CenC_carb-bd"/>
</dbReference>
<proteinExistence type="predicted"/>
<dbReference type="STRING" id="573061.Clocel_2815"/>
<feature type="signal peptide" evidence="2">
    <location>
        <begin position="1"/>
        <end position="25"/>
    </location>
</feature>
<dbReference type="Pfam" id="PF02018">
    <property type="entry name" value="CBM_4_9"/>
    <property type="match status" value="1"/>
</dbReference>
<gene>
    <name evidence="4" type="ordered locus">Clocel_2815</name>
</gene>
<dbReference type="AlphaFoldDB" id="D9SS65"/>
<reference evidence="4 5" key="1">
    <citation type="submission" date="2010-08" db="EMBL/GenBank/DDBJ databases">
        <title>Complete sequence of Clostridium cellulovorans 743B.</title>
        <authorList>
            <consortium name="US DOE Joint Genome Institute"/>
            <person name="Lucas S."/>
            <person name="Copeland A."/>
            <person name="Lapidus A."/>
            <person name="Cheng J.-F."/>
            <person name="Bruce D."/>
            <person name="Goodwin L."/>
            <person name="Pitluck S."/>
            <person name="Chertkov O."/>
            <person name="Detter J.C."/>
            <person name="Han C."/>
            <person name="Tapia R."/>
            <person name="Land M."/>
            <person name="Hauser L."/>
            <person name="Chang Y.-J."/>
            <person name="Jeffries C."/>
            <person name="Kyrpides N."/>
            <person name="Ivanova N."/>
            <person name="Mikhailova N."/>
            <person name="Hemme C.L."/>
            <person name="Woyke T."/>
        </authorList>
    </citation>
    <scope>NUCLEOTIDE SEQUENCE [LARGE SCALE GENOMIC DNA]</scope>
    <source>
        <strain evidence="5">ATCC 35296 / DSM 3052 / OCM 3 / 743B</strain>
    </source>
</reference>
<dbReference type="Proteomes" id="UP000002730">
    <property type="component" value="Chromosome"/>
</dbReference>
<dbReference type="Gene3D" id="2.60.120.260">
    <property type="entry name" value="Galactose-binding domain-like"/>
    <property type="match status" value="1"/>
</dbReference>
<dbReference type="eggNOG" id="COG5297">
    <property type="taxonomic scope" value="Bacteria"/>
</dbReference>
<evidence type="ECO:0000259" key="3">
    <source>
        <dbReference type="Pfam" id="PF02018"/>
    </source>
</evidence>
<keyword evidence="1" id="KW-0378">Hydrolase</keyword>
<sequence>MNKKKIMAYATAFVTLLSVPTVVTSVVATESVSAFTRINLGELIRNNTFDYNVATPWQLTKISPAEASIEVKDGKCYVTILKNGEDGRWDIQLRHRGIVLDQGHKYRVRFTVTADKDCYIYPKIADQGGSFNEYWNYNTYQKIQLNAGVPTTIDQIFQMNNATTRSAEFVFDLAGDCQAATFPYKLTFDDIYLTDLNHIQY</sequence>
<feature type="chain" id="PRO_5038652727" evidence="2">
    <location>
        <begin position="26"/>
        <end position="201"/>
    </location>
</feature>
<organism evidence="4 5">
    <name type="scientific">Clostridium cellulovorans (strain ATCC 35296 / DSM 3052 / OCM 3 / 743B)</name>
    <dbReference type="NCBI Taxonomy" id="573061"/>
    <lineage>
        <taxon>Bacteria</taxon>
        <taxon>Bacillati</taxon>
        <taxon>Bacillota</taxon>
        <taxon>Clostridia</taxon>
        <taxon>Eubacteriales</taxon>
        <taxon>Clostridiaceae</taxon>
        <taxon>Clostridium</taxon>
    </lineage>
</organism>